<dbReference type="PROSITE" id="PS50940">
    <property type="entry name" value="CHIT_BIND_II"/>
    <property type="match status" value="2"/>
</dbReference>
<proteinExistence type="predicted"/>
<evidence type="ECO:0000256" key="5">
    <source>
        <dbReference type="ARBA" id="ARBA00023180"/>
    </source>
</evidence>
<evidence type="ECO:0000256" key="7">
    <source>
        <dbReference type="SAM" id="Phobius"/>
    </source>
</evidence>
<dbReference type="PANTHER" id="PTHR23301">
    <property type="entry name" value="CHITIN BINDING PERITROPHIN-A"/>
    <property type="match status" value="1"/>
</dbReference>
<evidence type="ECO:0000256" key="3">
    <source>
        <dbReference type="ARBA" id="ARBA00022737"/>
    </source>
</evidence>
<keyword evidence="7" id="KW-0812">Transmembrane</keyword>
<keyword evidence="5" id="KW-0325">Glycoprotein</keyword>
<comment type="caution">
    <text evidence="9">The sequence shown here is derived from an EMBL/GenBank/DDBJ whole genome shotgun (WGS) entry which is preliminary data.</text>
</comment>
<feature type="transmembrane region" description="Helical" evidence="7">
    <location>
        <begin position="7"/>
        <end position="26"/>
    </location>
</feature>
<evidence type="ECO:0000313" key="9">
    <source>
        <dbReference type="EMBL" id="KAH7638126.1"/>
    </source>
</evidence>
<keyword evidence="2" id="KW-0732">Signal</keyword>
<dbReference type="AlphaFoldDB" id="A0A9D4NSB2"/>
<evidence type="ECO:0000256" key="2">
    <source>
        <dbReference type="ARBA" id="ARBA00022729"/>
    </source>
</evidence>
<name>A0A9D4NSB2_DERFA</name>
<keyword evidence="7" id="KW-1133">Transmembrane helix</keyword>
<dbReference type="GO" id="GO:0005576">
    <property type="term" value="C:extracellular region"/>
    <property type="evidence" value="ECO:0007669"/>
    <property type="project" value="InterPro"/>
</dbReference>
<organism evidence="9">
    <name type="scientific">Dermatophagoides farinae</name>
    <name type="common">American house dust mite</name>
    <dbReference type="NCBI Taxonomy" id="6954"/>
    <lineage>
        <taxon>Eukaryota</taxon>
        <taxon>Metazoa</taxon>
        <taxon>Ecdysozoa</taxon>
        <taxon>Arthropoda</taxon>
        <taxon>Chelicerata</taxon>
        <taxon>Arachnida</taxon>
        <taxon>Acari</taxon>
        <taxon>Acariformes</taxon>
        <taxon>Sarcoptiformes</taxon>
        <taxon>Astigmata</taxon>
        <taxon>Psoroptidia</taxon>
        <taxon>Analgoidea</taxon>
        <taxon>Pyroglyphidae</taxon>
        <taxon>Dermatophagoidinae</taxon>
        <taxon>Dermatophagoides</taxon>
    </lineage>
</organism>
<dbReference type="InterPro" id="IPR002557">
    <property type="entry name" value="Chitin-bd_dom"/>
</dbReference>
<dbReference type="SUPFAM" id="SSF57625">
    <property type="entry name" value="Invertebrate chitin-binding proteins"/>
    <property type="match status" value="2"/>
</dbReference>
<dbReference type="Pfam" id="PF01607">
    <property type="entry name" value="CBM_14"/>
    <property type="match status" value="2"/>
</dbReference>
<keyword evidence="1" id="KW-0147">Chitin-binding</keyword>
<dbReference type="EMBL" id="SDOV01000008">
    <property type="protein sequence ID" value="KAH7638126.1"/>
    <property type="molecule type" value="Genomic_DNA"/>
</dbReference>
<feature type="domain" description="Chitin-binding type-2" evidence="8">
    <location>
        <begin position="126"/>
        <end position="180"/>
    </location>
</feature>
<feature type="region of interest" description="Disordered" evidence="6">
    <location>
        <begin position="481"/>
        <end position="573"/>
    </location>
</feature>
<feature type="region of interest" description="Disordered" evidence="6">
    <location>
        <begin position="190"/>
        <end position="212"/>
    </location>
</feature>
<dbReference type="Gene3D" id="2.170.140.10">
    <property type="entry name" value="Chitin binding domain"/>
    <property type="match status" value="2"/>
</dbReference>
<dbReference type="InterPro" id="IPR036508">
    <property type="entry name" value="Chitin-bd_dom_sf"/>
</dbReference>
<keyword evidence="3" id="KW-0677">Repeat</keyword>
<accession>A0A9D4NSB2</accession>
<evidence type="ECO:0000259" key="8">
    <source>
        <dbReference type="PROSITE" id="PS50940"/>
    </source>
</evidence>
<dbReference type="InterPro" id="IPR051940">
    <property type="entry name" value="Chitin_bind-dev_reg"/>
</dbReference>
<dbReference type="Proteomes" id="UP000828236">
    <property type="component" value="Unassembled WGS sequence"/>
</dbReference>
<keyword evidence="7" id="KW-0472">Membrane</keyword>
<keyword evidence="4" id="KW-1015">Disulfide bond</keyword>
<sequence length="573" mass="63385">MKSSNHLYIIVLFLSIVSIVVIDATVQENEFESNHQPLYRSWMMMKMAEEPQTYQSSNDIWSLATSDGKCNDTKFGTVPDPNDCTGYYICSMEYAYRRHCPPLTLFDYQQKQCVYHTNAECFSNEQFICPRRFGLFRHRKCDRYWICVNGKATIKYCSYGRKFDVRFNQCRLSLWASCVEQQQTLNDTATTTTTTTATSESMSTTTTTTTAELSTIKPTELPSNENDKNFTMTLTPSLNSSENESTFNLTTPTTTTTVSMIMTSSTPLDPNKNQNQNDSSTMITSISNSTPITTNNTNSTTTTTAMTTTTTMIITTTTTTTKMTTVNNNANFENVENSSTPTTTIIVEDPVEKSKNTTTTTTTAVPITTTSTNELSNETLNSSSSTTPASTMIPEIQEMENITLASISNNIITNKTSLPTFGHELIANDNPLLQQPLPIQSNVDQPNAESLVATKKPAYGTKTRLLTKTNISSFIRSPVNRSKANVRKKTTTTTTTTATKNRKRYPIKVNNNNSGGGGLDKNSIMKNKIPMEAKSELNQKLSSISMDESSSSSSTPPPCDYDDNDGNVVAVDK</sequence>
<evidence type="ECO:0000256" key="4">
    <source>
        <dbReference type="ARBA" id="ARBA00023157"/>
    </source>
</evidence>
<feature type="compositionally biased region" description="Low complexity" evidence="6">
    <location>
        <begin position="542"/>
        <end position="554"/>
    </location>
</feature>
<feature type="domain" description="Chitin-binding type-2" evidence="8">
    <location>
        <begin position="67"/>
        <end position="123"/>
    </location>
</feature>
<protein>
    <submittedName>
        <fullName evidence="9">Chitin binding peritrophin-a domain containing protein 7</fullName>
    </submittedName>
</protein>
<dbReference type="PANTHER" id="PTHR23301:SF0">
    <property type="entry name" value="CHITIN-BINDING TYPE-2 DOMAIN-CONTAINING PROTEIN-RELATED"/>
    <property type="match status" value="1"/>
</dbReference>
<evidence type="ECO:0000256" key="1">
    <source>
        <dbReference type="ARBA" id="ARBA00022669"/>
    </source>
</evidence>
<reference evidence="9" key="2">
    <citation type="journal article" date="2021" name="World Allergy Organ. J.">
        <title>Chromosome-level assembly of Dermatophagoides farinae genome and transcriptome reveals two novel allergens Der f 37 and Der f 39.</title>
        <authorList>
            <person name="Chen J."/>
            <person name="Cai Z."/>
            <person name="Fan D."/>
            <person name="Hu J."/>
            <person name="Hou Y."/>
            <person name="He Y."/>
            <person name="Zhang Z."/>
            <person name="Zhao Z."/>
            <person name="Gao P."/>
            <person name="Hu W."/>
            <person name="Sun J."/>
            <person name="Li J."/>
            <person name="Ji K."/>
        </authorList>
    </citation>
    <scope>NUCLEOTIDE SEQUENCE</scope>
    <source>
        <strain evidence="9">JKM2019</strain>
    </source>
</reference>
<dbReference type="GO" id="GO:0008061">
    <property type="term" value="F:chitin binding"/>
    <property type="evidence" value="ECO:0007669"/>
    <property type="project" value="UniProtKB-KW"/>
</dbReference>
<gene>
    <name evidence="9" type="ORF">HUG17_9231</name>
</gene>
<evidence type="ECO:0000256" key="6">
    <source>
        <dbReference type="SAM" id="MobiDB-lite"/>
    </source>
</evidence>
<dbReference type="SMART" id="SM00494">
    <property type="entry name" value="ChtBD2"/>
    <property type="match status" value="2"/>
</dbReference>
<reference evidence="9" key="1">
    <citation type="submission" date="2020-06" db="EMBL/GenBank/DDBJ databases">
        <authorList>
            <person name="Ji K."/>
            <person name="Li J."/>
        </authorList>
    </citation>
    <scope>NUCLEOTIDE SEQUENCE</scope>
    <source>
        <strain evidence="9">JKM2019</strain>
        <tissue evidence="9">Whole body</tissue>
    </source>
</reference>